<reference evidence="1 2" key="1">
    <citation type="journal article" date="2022" name="DNA Res.">
        <title>Chromosomal-level genome assembly of the orchid tree Bauhinia variegata (Leguminosae; Cercidoideae) supports the allotetraploid origin hypothesis of Bauhinia.</title>
        <authorList>
            <person name="Zhong Y."/>
            <person name="Chen Y."/>
            <person name="Zheng D."/>
            <person name="Pang J."/>
            <person name="Liu Y."/>
            <person name="Luo S."/>
            <person name="Meng S."/>
            <person name="Qian L."/>
            <person name="Wei D."/>
            <person name="Dai S."/>
            <person name="Zhou R."/>
        </authorList>
    </citation>
    <scope>NUCLEOTIDE SEQUENCE [LARGE SCALE GENOMIC DNA]</scope>
    <source>
        <strain evidence="1">BV-YZ2020</strain>
    </source>
</reference>
<keyword evidence="2" id="KW-1185">Reference proteome</keyword>
<sequence>MKHQHQHRHQGSWNSEILEDAYAVIGWLAFFFWSACLYPQLILNFRRKSVVGFNFNYALMNNTKHTVYFIYNLCLYFIPAFQTQYHQKYGYDQMVPVAANDVALSLHQVVLTSLTLFQITIYERGNQRFSKYTVIMVCGVWFGVALSFFVAAFRTHSWLSFLSVLTSIQVCMTCIKYIPQALMNFWRKSTEGFSIDYVLLDFSGGSLSYTQMIMQSIDQNSWVNLYGNIGKVSLSLVSISFDLLFMCQHYILYRNKVPTSSNLDQRIVDPLATPILRQEIKMLPSKSPDDKSSIENV</sequence>
<comment type="caution">
    <text evidence="1">The sequence shown here is derived from an EMBL/GenBank/DDBJ whole genome shotgun (WGS) entry which is preliminary data.</text>
</comment>
<evidence type="ECO:0000313" key="2">
    <source>
        <dbReference type="Proteomes" id="UP000828941"/>
    </source>
</evidence>
<proteinExistence type="predicted"/>
<dbReference type="EMBL" id="CM039428">
    <property type="protein sequence ID" value="KAI4350581.1"/>
    <property type="molecule type" value="Genomic_DNA"/>
</dbReference>
<dbReference type="Proteomes" id="UP000828941">
    <property type="component" value="Chromosome 3"/>
</dbReference>
<gene>
    <name evidence="1" type="ORF">L6164_005028</name>
</gene>
<evidence type="ECO:0000313" key="1">
    <source>
        <dbReference type="EMBL" id="KAI4350581.1"/>
    </source>
</evidence>
<protein>
    <submittedName>
        <fullName evidence="1">Uncharacterized protein</fullName>
    </submittedName>
</protein>
<accession>A0ACB9PSL0</accession>
<organism evidence="1 2">
    <name type="scientific">Bauhinia variegata</name>
    <name type="common">Purple orchid tree</name>
    <name type="synonym">Phanera variegata</name>
    <dbReference type="NCBI Taxonomy" id="167791"/>
    <lineage>
        <taxon>Eukaryota</taxon>
        <taxon>Viridiplantae</taxon>
        <taxon>Streptophyta</taxon>
        <taxon>Embryophyta</taxon>
        <taxon>Tracheophyta</taxon>
        <taxon>Spermatophyta</taxon>
        <taxon>Magnoliopsida</taxon>
        <taxon>eudicotyledons</taxon>
        <taxon>Gunneridae</taxon>
        <taxon>Pentapetalae</taxon>
        <taxon>rosids</taxon>
        <taxon>fabids</taxon>
        <taxon>Fabales</taxon>
        <taxon>Fabaceae</taxon>
        <taxon>Cercidoideae</taxon>
        <taxon>Cercideae</taxon>
        <taxon>Bauhiniinae</taxon>
        <taxon>Bauhinia</taxon>
    </lineage>
</organism>
<name>A0ACB9PSL0_BAUVA</name>